<evidence type="ECO:0000313" key="2">
    <source>
        <dbReference type="EMBL" id="GJE67101.1"/>
    </source>
</evidence>
<accession>A0ABQ4UK76</accession>
<comment type="caution">
    <text evidence="2">The sequence shown here is derived from an EMBL/GenBank/DDBJ whole genome shotgun (WGS) entry which is preliminary data.</text>
</comment>
<dbReference type="RefSeq" id="WP_283214535.1">
    <property type="nucleotide sequence ID" value="NZ_BAAADH010000094.1"/>
</dbReference>
<feature type="region of interest" description="Disordered" evidence="1">
    <location>
        <begin position="1"/>
        <end position="31"/>
    </location>
</feature>
<name>A0ABQ4UK76_9HYPH</name>
<organism evidence="2 3">
    <name type="scientific">Methylorubrum aminovorans</name>
    <dbReference type="NCBI Taxonomy" id="269069"/>
    <lineage>
        <taxon>Bacteria</taxon>
        <taxon>Pseudomonadati</taxon>
        <taxon>Pseudomonadota</taxon>
        <taxon>Alphaproteobacteria</taxon>
        <taxon>Hyphomicrobiales</taxon>
        <taxon>Methylobacteriaceae</taxon>
        <taxon>Methylorubrum</taxon>
    </lineage>
</organism>
<gene>
    <name evidence="2" type="ORF">LNAOJCKE_4327</name>
</gene>
<protein>
    <submittedName>
        <fullName evidence="2">Uncharacterized protein</fullName>
    </submittedName>
</protein>
<reference evidence="2" key="1">
    <citation type="journal article" date="2021" name="Front. Microbiol.">
        <title>Comprehensive Comparative Genomics and Phenotyping of Methylobacterium Species.</title>
        <authorList>
            <person name="Alessa O."/>
            <person name="Ogura Y."/>
            <person name="Fujitani Y."/>
            <person name="Takami H."/>
            <person name="Hayashi T."/>
            <person name="Sahin N."/>
            <person name="Tani A."/>
        </authorList>
    </citation>
    <scope>NUCLEOTIDE SEQUENCE</scope>
    <source>
        <strain evidence="2">NBRC 15686</strain>
    </source>
</reference>
<evidence type="ECO:0000256" key="1">
    <source>
        <dbReference type="SAM" id="MobiDB-lite"/>
    </source>
</evidence>
<evidence type="ECO:0000313" key="3">
    <source>
        <dbReference type="Proteomes" id="UP001055039"/>
    </source>
</evidence>
<reference evidence="2" key="2">
    <citation type="submission" date="2021-08" db="EMBL/GenBank/DDBJ databases">
        <authorList>
            <person name="Tani A."/>
            <person name="Ola A."/>
            <person name="Ogura Y."/>
            <person name="Katsura K."/>
            <person name="Hayashi T."/>
        </authorList>
    </citation>
    <scope>NUCLEOTIDE SEQUENCE</scope>
    <source>
        <strain evidence="2">NBRC 15686</strain>
    </source>
</reference>
<proteinExistence type="predicted"/>
<dbReference type="EMBL" id="BPRC01000022">
    <property type="protein sequence ID" value="GJE67101.1"/>
    <property type="molecule type" value="Genomic_DNA"/>
</dbReference>
<dbReference type="Proteomes" id="UP001055039">
    <property type="component" value="Unassembled WGS sequence"/>
</dbReference>
<feature type="compositionally biased region" description="Basic and acidic residues" evidence="1">
    <location>
        <begin position="1"/>
        <end position="13"/>
    </location>
</feature>
<sequence>MFQRIDADPERFRASPPQPSHPPRAAADPGEDLIALYDRLLAP</sequence>
<keyword evidence="3" id="KW-1185">Reference proteome</keyword>